<dbReference type="GO" id="GO:0008270">
    <property type="term" value="F:zinc ion binding"/>
    <property type="evidence" value="ECO:0007669"/>
    <property type="project" value="UniProtKB-KW"/>
</dbReference>
<feature type="compositionally biased region" description="Polar residues" evidence="5">
    <location>
        <begin position="1242"/>
        <end position="1280"/>
    </location>
</feature>
<dbReference type="InterPro" id="IPR019557">
    <property type="entry name" value="AminoTfrase-like_pln_mobile"/>
</dbReference>
<dbReference type="InterPro" id="IPR007527">
    <property type="entry name" value="Znf_SWIM"/>
</dbReference>
<keyword evidence="1" id="KW-0479">Metal-binding</keyword>
<evidence type="ECO:0000256" key="5">
    <source>
        <dbReference type="SAM" id="MobiDB-lite"/>
    </source>
</evidence>
<evidence type="ECO:0000256" key="4">
    <source>
        <dbReference type="PROSITE-ProRule" id="PRU00325"/>
    </source>
</evidence>
<dbReference type="PANTHER" id="PTHR46033">
    <property type="entry name" value="PROTEIN MAIN-LIKE 2"/>
    <property type="match status" value="1"/>
</dbReference>
<evidence type="ECO:0000256" key="1">
    <source>
        <dbReference type="ARBA" id="ARBA00022723"/>
    </source>
</evidence>
<feature type="region of interest" description="Disordered" evidence="5">
    <location>
        <begin position="653"/>
        <end position="672"/>
    </location>
</feature>
<feature type="compositionally biased region" description="Acidic residues" evidence="5">
    <location>
        <begin position="129"/>
        <end position="149"/>
    </location>
</feature>
<gene>
    <name evidence="7" type="primary">MAIL3_189</name>
    <name evidence="7" type="ORF">CK203_098002</name>
</gene>
<evidence type="ECO:0000313" key="7">
    <source>
        <dbReference type="EMBL" id="RVW23800.1"/>
    </source>
</evidence>
<comment type="caution">
    <text evidence="7">The sequence shown here is derived from an EMBL/GenBank/DDBJ whole genome shotgun (WGS) entry which is preliminary data.</text>
</comment>
<keyword evidence="3" id="KW-0862">Zinc</keyword>
<name>A0A438CKQ6_VITVI</name>
<dbReference type="Proteomes" id="UP000288805">
    <property type="component" value="Unassembled WGS sequence"/>
</dbReference>
<accession>A0A438CKQ6</accession>
<feature type="region of interest" description="Disordered" evidence="5">
    <location>
        <begin position="1181"/>
        <end position="1226"/>
    </location>
</feature>
<protein>
    <submittedName>
        <fullName evidence="7">Serine/threonine-protein phosphatase 7 long form-like</fullName>
    </submittedName>
</protein>
<dbReference type="InterPro" id="IPR044824">
    <property type="entry name" value="MAIN-like"/>
</dbReference>
<dbReference type="Pfam" id="PF10536">
    <property type="entry name" value="PMD"/>
    <property type="match status" value="1"/>
</dbReference>
<dbReference type="SMART" id="SM00575">
    <property type="entry name" value="ZnF_PMZ"/>
    <property type="match status" value="1"/>
</dbReference>
<evidence type="ECO:0000313" key="8">
    <source>
        <dbReference type="Proteomes" id="UP000288805"/>
    </source>
</evidence>
<organism evidence="7 8">
    <name type="scientific">Vitis vinifera</name>
    <name type="common">Grape</name>
    <dbReference type="NCBI Taxonomy" id="29760"/>
    <lineage>
        <taxon>Eukaryota</taxon>
        <taxon>Viridiplantae</taxon>
        <taxon>Streptophyta</taxon>
        <taxon>Embryophyta</taxon>
        <taxon>Tracheophyta</taxon>
        <taxon>Spermatophyta</taxon>
        <taxon>Magnoliopsida</taxon>
        <taxon>eudicotyledons</taxon>
        <taxon>Gunneridae</taxon>
        <taxon>Pentapetalae</taxon>
        <taxon>rosids</taxon>
        <taxon>Vitales</taxon>
        <taxon>Vitaceae</taxon>
        <taxon>Viteae</taxon>
        <taxon>Vitis</taxon>
    </lineage>
</organism>
<dbReference type="InterPro" id="IPR006564">
    <property type="entry name" value="Znf_PMZ"/>
</dbReference>
<feature type="compositionally biased region" description="Polar residues" evidence="5">
    <location>
        <begin position="1216"/>
        <end position="1226"/>
    </location>
</feature>
<dbReference type="Pfam" id="PF04434">
    <property type="entry name" value="SWIM"/>
    <property type="match status" value="1"/>
</dbReference>
<reference evidence="7 8" key="1">
    <citation type="journal article" date="2018" name="PLoS Genet.">
        <title>Population sequencing reveals clonal diversity and ancestral inbreeding in the grapevine cultivar Chardonnay.</title>
        <authorList>
            <person name="Roach M.J."/>
            <person name="Johnson D.L."/>
            <person name="Bohlmann J."/>
            <person name="van Vuuren H.J."/>
            <person name="Jones S.J."/>
            <person name="Pretorius I.S."/>
            <person name="Schmidt S.A."/>
            <person name="Borneman A.R."/>
        </authorList>
    </citation>
    <scope>NUCLEOTIDE SEQUENCE [LARGE SCALE GENOMIC DNA]</scope>
    <source>
        <strain evidence="8">cv. Chardonnay</strain>
        <tissue evidence="7">Leaf</tissue>
    </source>
</reference>
<proteinExistence type="predicted"/>
<dbReference type="EMBL" id="QGNW01002186">
    <property type="protein sequence ID" value="RVW23800.1"/>
    <property type="molecule type" value="Genomic_DNA"/>
</dbReference>
<evidence type="ECO:0000256" key="3">
    <source>
        <dbReference type="ARBA" id="ARBA00022833"/>
    </source>
</evidence>
<feature type="region of interest" description="Disordered" evidence="5">
    <location>
        <begin position="122"/>
        <end position="158"/>
    </location>
</feature>
<dbReference type="GO" id="GO:0010073">
    <property type="term" value="P:meristem maintenance"/>
    <property type="evidence" value="ECO:0007669"/>
    <property type="project" value="InterPro"/>
</dbReference>
<dbReference type="Pfam" id="PF10551">
    <property type="entry name" value="MULE"/>
    <property type="match status" value="1"/>
</dbReference>
<evidence type="ECO:0000256" key="2">
    <source>
        <dbReference type="ARBA" id="ARBA00022771"/>
    </source>
</evidence>
<feature type="domain" description="SWIM-type" evidence="6">
    <location>
        <begin position="574"/>
        <end position="606"/>
    </location>
</feature>
<dbReference type="InterPro" id="IPR018289">
    <property type="entry name" value="MULE_transposase_dom"/>
</dbReference>
<keyword evidence="2 4" id="KW-0863">Zinc-finger</keyword>
<feature type="region of interest" description="Disordered" evidence="5">
    <location>
        <begin position="1242"/>
        <end position="1289"/>
    </location>
</feature>
<dbReference type="PANTHER" id="PTHR46033:SF8">
    <property type="entry name" value="PROTEIN MAINTENANCE OF MERISTEMS-LIKE"/>
    <property type="match status" value="1"/>
</dbReference>
<sequence length="1289" mass="146858">MTDSTVEVLCYWNGTILRTETDLRYIGNNVEIEPIDVPIHTTFVELLKMIYDIIGVDRDDQLVLKCRHPTKMNKFQPLVVRNDRTVARMLLVPSKYGMSSVQLFIEQTPNHYHLSNEMGHLTRLSTGDTDVDDENERDEEDDRDDAIDTDEIHLPNDDENCCQTENIDLVMVQQVVECENTRFVNLEIGDRSNNPEVEFEVENTSLVASPHEMTVTIGAIQAVVAEQFGYQISYQKAMKAKRKAMTRLFGDWYKSYAELPRFFLALEQSNPGCIMYSKTVPGNNPNEEIFQRFFWAFAPSITGFAHCRPVLSIDGTHLYGKYKGTLLIAMGCDGNNQLFPLAFAITEGENTNSWSWFLACIRVGVTQRKGLCLIFDRHPGIIAAVNETYSGWTQPDACHRFCMRHLASNFNTKFKYKTLKDLMCRAAMESKVKKFISHMDTIGRINAEARNWLEQIPLEKWALSYDGGRRYGIMTTNMSEVFNGVLKGACTLPITALVQLTFYRVNSYFTVRREHGASRLASGEEFTPHIDAKIKAKVVKAGAHEVLLYDHVAGRFHVKTRHSVGSSNRKPRTYHVTLQTGSCTCNKTLLLGFPCSHILAACHCRAIDFQQFVQGYYTTRAYLSTWAPLFYPIFDELEWPQYNGPIIVPSDSMKRLTSGRPKSSRLHNEMDARETRTPQTCGLCKQSGHNRCSCPKRETNDRRNMDTPLFRARPDLEDTSVLTLQHRHRSSTIRVDPDMGSVLSCQHRMLREWVLDDRVRPYIIQSGFYVFHRVGHVKVDWPLITALVERWRPETHTFHMPVGEMTITLQDVAILFGLRVHGHPVTGSTDIDWHALCEELLGVRPTETDIRGASLTVRFITTHFSRLPPGVVDEVTLQRHARAYLLLLYSWGSATLAHLYRELCRASLDSAESIAGPLHLLQLWSWERLHVGRPSRSLPHAPVPIDERFPPDALGSRWRVPLSHTDTPHHVLVTYRDEFDRQRSDQVLWQPYTDDILALLPDICLADQDIWRTMSPLIFFYIVEWHRPERVLRQFGLIQGIPSTPPIDSDLHSIDRRGRPQFDWRLYHEHYVALWEARGDHIVTAAPIGPHMDYHAPYMTWYRRITRRFITPMSDFGPMRYQATALSAHLLIETMTSIISRGGHALEDFDTDACRTGIVDIVRMATDVMCIIPEDYRLPHVEHGGDRSPAQSTVARPPLVRGQSTSRGRGRYSSCHPITSSVSASLQPPTFLSSRLVQSPISSDVPSVQHPTSSDPPSAQPLTSSDPPSVQPPTSITTSYLFRPTISAD</sequence>
<evidence type="ECO:0000259" key="6">
    <source>
        <dbReference type="PROSITE" id="PS50966"/>
    </source>
</evidence>
<dbReference type="PROSITE" id="PS50966">
    <property type="entry name" value="ZF_SWIM"/>
    <property type="match status" value="1"/>
</dbReference>